<proteinExistence type="predicted"/>
<dbReference type="SUPFAM" id="SSF56219">
    <property type="entry name" value="DNase I-like"/>
    <property type="match status" value="1"/>
</dbReference>
<dbReference type="Gene3D" id="3.60.10.10">
    <property type="entry name" value="Endonuclease/exonuclease/phosphatase"/>
    <property type="match status" value="1"/>
</dbReference>
<evidence type="ECO:0000313" key="3">
    <source>
        <dbReference type="Proteomes" id="UP001595378"/>
    </source>
</evidence>
<dbReference type="PANTHER" id="PTHR16320">
    <property type="entry name" value="SPHINGOMYELINASE FAMILY MEMBER"/>
    <property type="match status" value="1"/>
</dbReference>
<evidence type="ECO:0000313" key="2">
    <source>
        <dbReference type="EMBL" id="MFC3101346.1"/>
    </source>
</evidence>
<dbReference type="InterPro" id="IPR038772">
    <property type="entry name" value="Sph/SMPD2-like"/>
</dbReference>
<name>A0ABV7EHC0_9SPHN</name>
<dbReference type="Proteomes" id="UP001595378">
    <property type="component" value="Unassembled WGS sequence"/>
</dbReference>
<sequence length="365" mass="40299">MPRPPQYSGHPFGAILALWAAALMLAGCASHPRLDPPPLPAAFSLPVDHDPVTGQPFLHLSVLSYNVAGLPWPRRANAGEAMARIAAAWPEEFAYGSPDVVVLQEAFVPSATRMMGEVGYTNLVRGPQRGTRADPLVGPADRAFRKGRRLLRGERLGRRANSGLLAATDLAVANVRVHPFGGHSCAGYDCLANKGVQLVEIDLPGMPEPLFILNTHLNSRDSSGASEERSLYAYRRQLTQIEAFLDRAWRGRGPLIWTGDFNARHDPDRFAAKEEHIRGELAHRHCIRHPDLCVVTASWDNDEPWMDTQDLQGFVQGQRVNIEPVAIRARFDAPINGRMLSDHDGLEVVWRLYWSEGEAESHAGL</sequence>
<dbReference type="InterPro" id="IPR005135">
    <property type="entry name" value="Endo/exonuclease/phosphatase"/>
</dbReference>
<comment type="caution">
    <text evidence="2">The sequence shown here is derived from an EMBL/GenBank/DDBJ whole genome shotgun (WGS) entry which is preliminary data.</text>
</comment>
<dbReference type="RefSeq" id="WP_336919339.1">
    <property type="nucleotide sequence ID" value="NZ_JBANRN010000009.1"/>
</dbReference>
<dbReference type="EMBL" id="JBHRSU010000032">
    <property type="protein sequence ID" value="MFC3101346.1"/>
    <property type="molecule type" value="Genomic_DNA"/>
</dbReference>
<feature type="domain" description="Endonuclease/exonuclease/phosphatase" evidence="1">
    <location>
        <begin position="63"/>
        <end position="276"/>
    </location>
</feature>
<dbReference type="InterPro" id="IPR036691">
    <property type="entry name" value="Endo/exonu/phosph_ase_sf"/>
</dbReference>
<gene>
    <name evidence="2" type="ORF">ACFODK_10650</name>
</gene>
<dbReference type="PANTHER" id="PTHR16320:SF23">
    <property type="entry name" value="SPHINGOMYELINASE C 1"/>
    <property type="match status" value="1"/>
</dbReference>
<keyword evidence="2" id="KW-0378">Hydrolase</keyword>
<organism evidence="2 3">
    <name type="scientific">Alteraurantiacibacter lauratis</name>
    <dbReference type="NCBI Taxonomy" id="2054627"/>
    <lineage>
        <taxon>Bacteria</taxon>
        <taxon>Pseudomonadati</taxon>
        <taxon>Pseudomonadota</taxon>
        <taxon>Alphaproteobacteria</taxon>
        <taxon>Sphingomonadales</taxon>
        <taxon>Erythrobacteraceae</taxon>
        <taxon>Alteraurantiacibacter</taxon>
    </lineage>
</organism>
<dbReference type="GO" id="GO:0004519">
    <property type="term" value="F:endonuclease activity"/>
    <property type="evidence" value="ECO:0007669"/>
    <property type="project" value="UniProtKB-KW"/>
</dbReference>
<evidence type="ECO:0000259" key="1">
    <source>
        <dbReference type="Pfam" id="PF03372"/>
    </source>
</evidence>
<protein>
    <submittedName>
        <fullName evidence="2">Endonuclease/exonuclease/phosphatase family protein</fullName>
    </submittedName>
</protein>
<reference evidence="3" key="1">
    <citation type="journal article" date="2019" name="Int. J. Syst. Evol. Microbiol.">
        <title>The Global Catalogue of Microorganisms (GCM) 10K type strain sequencing project: providing services to taxonomists for standard genome sequencing and annotation.</title>
        <authorList>
            <consortium name="The Broad Institute Genomics Platform"/>
            <consortium name="The Broad Institute Genome Sequencing Center for Infectious Disease"/>
            <person name="Wu L."/>
            <person name="Ma J."/>
        </authorList>
    </citation>
    <scope>NUCLEOTIDE SEQUENCE [LARGE SCALE GENOMIC DNA]</scope>
    <source>
        <strain evidence="3">KCTC 52606</strain>
    </source>
</reference>
<accession>A0ABV7EHC0</accession>
<dbReference type="PROSITE" id="PS51257">
    <property type="entry name" value="PROKAR_LIPOPROTEIN"/>
    <property type="match status" value="1"/>
</dbReference>
<keyword evidence="3" id="KW-1185">Reference proteome</keyword>
<keyword evidence="2" id="KW-0255">Endonuclease</keyword>
<dbReference type="Pfam" id="PF03372">
    <property type="entry name" value="Exo_endo_phos"/>
    <property type="match status" value="1"/>
</dbReference>
<keyword evidence="2" id="KW-0540">Nuclease</keyword>